<keyword evidence="2" id="KW-1185">Reference proteome</keyword>
<accession>A0ABU7DQ19</accession>
<evidence type="ECO:0000313" key="2">
    <source>
        <dbReference type="Proteomes" id="UP001352852"/>
    </source>
</evidence>
<evidence type="ECO:0000313" key="1">
    <source>
        <dbReference type="EMBL" id="MED6275878.1"/>
    </source>
</evidence>
<comment type="caution">
    <text evidence="1">The sequence shown here is derived from an EMBL/GenBank/DDBJ whole genome shotgun (WGS) entry which is preliminary data.</text>
</comment>
<protein>
    <submittedName>
        <fullName evidence="1">Uncharacterized protein</fullName>
    </submittedName>
</protein>
<feature type="non-terminal residue" evidence="1">
    <location>
        <position position="165"/>
    </location>
</feature>
<dbReference type="Proteomes" id="UP001352852">
    <property type="component" value="Unassembled WGS sequence"/>
</dbReference>
<name>A0ABU7DQ19_9TELE</name>
<reference evidence="1 2" key="1">
    <citation type="submission" date="2021-06" db="EMBL/GenBank/DDBJ databases">
        <authorList>
            <person name="Palmer J.M."/>
        </authorList>
    </citation>
    <scope>NUCLEOTIDE SEQUENCE [LARGE SCALE GENOMIC DNA]</scope>
    <source>
        <strain evidence="1 2">CL_MEX2019</strain>
        <tissue evidence="1">Muscle</tissue>
    </source>
</reference>
<organism evidence="1 2">
    <name type="scientific">Characodon lateralis</name>
    <dbReference type="NCBI Taxonomy" id="208331"/>
    <lineage>
        <taxon>Eukaryota</taxon>
        <taxon>Metazoa</taxon>
        <taxon>Chordata</taxon>
        <taxon>Craniata</taxon>
        <taxon>Vertebrata</taxon>
        <taxon>Euteleostomi</taxon>
        <taxon>Actinopterygii</taxon>
        <taxon>Neopterygii</taxon>
        <taxon>Teleostei</taxon>
        <taxon>Neoteleostei</taxon>
        <taxon>Acanthomorphata</taxon>
        <taxon>Ovalentaria</taxon>
        <taxon>Atherinomorphae</taxon>
        <taxon>Cyprinodontiformes</taxon>
        <taxon>Goodeidae</taxon>
        <taxon>Characodon</taxon>
    </lineage>
</organism>
<gene>
    <name evidence="1" type="ORF">CHARACLAT_031134</name>
</gene>
<sequence length="165" mass="18118">MMFELDPPGQQPIMMMTMACTGSTPKAKDSAKAVKGMMPNWQRKPMTMPQGFLMWLHSFSASTVQPMANMTKASITVSTVLNTRLRTALKLLGGMRQFAPEQTVARESQDISTTDVFIVNNKMEGEDSILRFHKMIPMCPSVLVQRSDGDSGGGSVLLSALYAHT</sequence>
<dbReference type="EMBL" id="JAHUTJ010029501">
    <property type="protein sequence ID" value="MED6275878.1"/>
    <property type="molecule type" value="Genomic_DNA"/>
</dbReference>
<proteinExistence type="predicted"/>